<dbReference type="GO" id="GO:0006412">
    <property type="term" value="P:translation"/>
    <property type="evidence" value="ECO:0007669"/>
    <property type="project" value="InterPro"/>
</dbReference>
<dbReference type="InterPro" id="IPR005707">
    <property type="entry name" value="Ribosomal_uS2_euk/arc"/>
</dbReference>
<dbReference type="AlphaFoldDB" id="A0A1A9VHU3"/>
<dbReference type="STRING" id="7395.A0A1A9VHU3"/>
<dbReference type="Proteomes" id="UP000078200">
    <property type="component" value="Unassembled WGS sequence"/>
</dbReference>
<keyword evidence="4" id="KW-1185">Reference proteome</keyword>
<dbReference type="InterPro" id="IPR023591">
    <property type="entry name" value="Ribosomal_uS2_flav_dom_sf"/>
</dbReference>
<evidence type="ECO:0000313" key="4">
    <source>
        <dbReference type="Proteomes" id="UP000078200"/>
    </source>
</evidence>
<name>A0A1A9VHU3_GLOAU</name>
<protein>
    <submittedName>
        <fullName evidence="3">Uncharacterized protein</fullName>
    </submittedName>
</protein>
<dbReference type="PANTHER" id="PTHR11489">
    <property type="entry name" value="40S RIBOSOMAL PROTEIN SA"/>
    <property type="match status" value="1"/>
</dbReference>
<organism evidence="3 4">
    <name type="scientific">Glossina austeni</name>
    <name type="common">Savannah tsetse fly</name>
    <dbReference type="NCBI Taxonomy" id="7395"/>
    <lineage>
        <taxon>Eukaryota</taxon>
        <taxon>Metazoa</taxon>
        <taxon>Ecdysozoa</taxon>
        <taxon>Arthropoda</taxon>
        <taxon>Hexapoda</taxon>
        <taxon>Insecta</taxon>
        <taxon>Pterygota</taxon>
        <taxon>Neoptera</taxon>
        <taxon>Endopterygota</taxon>
        <taxon>Diptera</taxon>
        <taxon>Brachycera</taxon>
        <taxon>Muscomorpha</taxon>
        <taxon>Hippoboscoidea</taxon>
        <taxon>Glossinidae</taxon>
        <taxon>Glossina</taxon>
    </lineage>
</organism>
<dbReference type="Gene3D" id="3.40.50.10490">
    <property type="entry name" value="Glucose-6-phosphate isomerase like protein, domain 1"/>
    <property type="match status" value="1"/>
</dbReference>
<reference evidence="3" key="1">
    <citation type="submission" date="2020-05" db="UniProtKB">
        <authorList>
            <consortium name="EnsemblMetazoa"/>
        </authorList>
    </citation>
    <scope>IDENTIFICATION</scope>
    <source>
        <strain evidence="3">TTRI</strain>
    </source>
</reference>
<proteinExistence type="predicted"/>
<dbReference type="VEuPathDB" id="VectorBase:GAUT037944"/>
<keyword evidence="2" id="KW-0687">Ribonucleoprotein</keyword>
<evidence type="ECO:0000313" key="3">
    <source>
        <dbReference type="EnsemblMetazoa" id="GAUT037944-PA"/>
    </source>
</evidence>
<evidence type="ECO:0000256" key="2">
    <source>
        <dbReference type="ARBA" id="ARBA00023274"/>
    </source>
</evidence>
<dbReference type="GO" id="GO:0015935">
    <property type="term" value="C:small ribosomal subunit"/>
    <property type="evidence" value="ECO:0007669"/>
    <property type="project" value="InterPro"/>
</dbReference>
<dbReference type="SUPFAM" id="SSF52313">
    <property type="entry name" value="Ribosomal protein S2"/>
    <property type="match status" value="1"/>
</dbReference>
<accession>A0A1A9VHU3</accession>
<evidence type="ECO:0000256" key="1">
    <source>
        <dbReference type="ARBA" id="ARBA00022980"/>
    </source>
</evidence>
<dbReference type="EnsemblMetazoa" id="GAUT037944-RA">
    <property type="protein sequence ID" value="GAUT037944-PA"/>
    <property type="gene ID" value="GAUT037944"/>
</dbReference>
<dbReference type="GO" id="GO:0003735">
    <property type="term" value="F:structural constituent of ribosome"/>
    <property type="evidence" value="ECO:0007669"/>
    <property type="project" value="InterPro"/>
</dbReference>
<sequence length="117" mass="13517">MRDALDHQLIMEVSYINIPIIVFFNTHSLLRYPDIAAPRNDKSAHSIGFSWSTPFGEYYFKCRRMACHTGFRDPEDTKNEQAASKEFLRALKIYEAAIHLVEKPKNRAVVTVDVIDD</sequence>
<keyword evidence="1" id="KW-0689">Ribosomal protein</keyword>